<protein>
    <submittedName>
        <fullName evidence="1">Uncharacterized protein</fullName>
    </submittedName>
</protein>
<accession>A0A9R1WL07</accession>
<name>A0A9R1WL07_LACSA</name>
<comment type="caution">
    <text evidence="1">The sequence shown here is derived from an EMBL/GenBank/DDBJ whole genome shotgun (WGS) entry which is preliminary data.</text>
</comment>
<dbReference type="AlphaFoldDB" id="A0A9R1WL07"/>
<evidence type="ECO:0000313" key="1">
    <source>
        <dbReference type="EMBL" id="KAJ0184495.1"/>
    </source>
</evidence>
<dbReference type="Proteomes" id="UP000235145">
    <property type="component" value="Unassembled WGS sequence"/>
</dbReference>
<keyword evidence="2" id="KW-1185">Reference proteome</keyword>
<sequence length="180" mass="19866">MKTDNYNRAHGRIMYRARRGFAPLIFGVRNSKYIFKNFNYRPLNVKIGLWPLLISVRFPKQTTISQNRFVSYPVPPPSYPPPSSLVATSVPRSIAACRSRHSPLQHLVTGNQACDSPALSSPKIKVNGGPRCAGLLENFILNWSVGCLPVTTVHRSSAGHHRPPAVELFCTSAVLSGSQN</sequence>
<reference evidence="1 2" key="1">
    <citation type="journal article" date="2017" name="Nat. Commun.">
        <title>Genome assembly with in vitro proximity ligation data and whole-genome triplication in lettuce.</title>
        <authorList>
            <person name="Reyes-Chin-Wo S."/>
            <person name="Wang Z."/>
            <person name="Yang X."/>
            <person name="Kozik A."/>
            <person name="Arikit S."/>
            <person name="Song C."/>
            <person name="Xia L."/>
            <person name="Froenicke L."/>
            <person name="Lavelle D.O."/>
            <person name="Truco M.J."/>
            <person name="Xia R."/>
            <person name="Zhu S."/>
            <person name="Xu C."/>
            <person name="Xu H."/>
            <person name="Xu X."/>
            <person name="Cox K."/>
            <person name="Korf I."/>
            <person name="Meyers B.C."/>
            <person name="Michelmore R.W."/>
        </authorList>
    </citation>
    <scope>NUCLEOTIDE SEQUENCE [LARGE SCALE GENOMIC DNA]</scope>
    <source>
        <strain evidence="2">cv. Salinas</strain>
        <tissue evidence="1">Seedlings</tissue>
    </source>
</reference>
<proteinExistence type="predicted"/>
<gene>
    <name evidence="1" type="ORF">LSAT_V11C900498930</name>
</gene>
<dbReference type="EMBL" id="NBSK02000009">
    <property type="protein sequence ID" value="KAJ0184495.1"/>
    <property type="molecule type" value="Genomic_DNA"/>
</dbReference>
<organism evidence="1 2">
    <name type="scientific">Lactuca sativa</name>
    <name type="common">Garden lettuce</name>
    <dbReference type="NCBI Taxonomy" id="4236"/>
    <lineage>
        <taxon>Eukaryota</taxon>
        <taxon>Viridiplantae</taxon>
        <taxon>Streptophyta</taxon>
        <taxon>Embryophyta</taxon>
        <taxon>Tracheophyta</taxon>
        <taxon>Spermatophyta</taxon>
        <taxon>Magnoliopsida</taxon>
        <taxon>eudicotyledons</taxon>
        <taxon>Gunneridae</taxon>
        <taxon>Pentapetalae</taxon>
        <taxon>asterids</taxon>
        <taxon>campanulids</taxon>
        <taxon>Asterales</taxon>
        <taxon>Asteraceae</taxon>
        <taxon>Cichorioideae</taxon>
        <taxon>Cichorieae</taxon>
        <taxon>Lactucinae</taxon>
        <taxon>Lactuca</taxon>
    </lineage>
</organism>
<evidence type="ECO:0000313" key="2">
    <source>
        <dbReference type="Proteomes" id="UP000235145"/>
    </source>
</evidence>